<comment type="caution">
    <text evidence="11">The sequence shown here is derived from an EMBL/GenBank/DDBJ whole genome shotgun (WGS) entry which is preliminary data.</text>
</comment>
<dbReference type="Pfam" id="PF02949">
    <property type="entry name" value="7tm_6"/>
    <property type="match status" value="1"/>
</dbReference>
<dbReference type="GO" id="GO:0004984">
    <property type="term" value="F:olfactory receptor activity"/>
    <property type="evidence" value="ECO:0007669"/>
    <property type="project" value="InterPro"/>
</dbReference>
<feature type="transmembrane region" description="Helical" evidence="10">
    <location>
        <begin position="134"/>
        <end position="158"/>
    </location>
</feature>
<sequence length="361" mass="42864">MALLAFFCGVVAFIKPYSIHSVMSGFMLWTVLSTSLCKYLTVIFYRNEISEIIQFLPKYCNNDQKYVKMFIKFHHFFFGFLYFLLISSILTVIQHLLHHRYDFSLVIWFPFDAKQPMIYPFVLAWEMLANWTCYMANALVDFLFYEIIFITSIEFLILKKDFRELKVKKLKKEVKTITKKIDAPSTSYPNLLSKLPPKMSEKEEKKIIITKKVLQKLIERHQKLLETRKLINKIVQLPFSLTFFMISVVLCSIVFRMTIEYSYLLQLIIGLIINIIKISMQCTFGQMIIDSSNELVDGIYDCGWEEFEDIQMKQLILMAMMRMREPEKFETYGNFEISIEEFGKIMEATYSYFTLCRNVFN</sequence>
<dbReference type="GO" id="GO:0005549">
    <property type="term" value="F:odorant binding"/>
    <property type="evidence" value="ECO:0007669"/>
    <property type="project" value="InterPro"/>
</dbReference>
<keyword evidence="9 10" id="KW-0807">Transducer</keyword>
<evidence type="ECO:0000256" key="3">
    <source>
        <dbReference type="ARBA" id="ARBA00022606"/>
    </source>
</evidence>
<dbReference type="OrthoDB" id="7760781at2759"/>
<reference evidence="11" key="1">
    <citation type="submission" date="2021-03" db="EMBL/GenBank/DDBJ databases">
        <title>Chromosome level genome of the anhydrobiotic midge Polypedilum vanderplanki.</title>
        <authorList>
            <person name="Yoshida Y."/>
            <person name="Kikawada T."/>
            <person name="Gusev O."/>
        </authorList>
    </citation>
    <scope>NUCLEOTIDE SEQUENCE</scope>
    <source>
        <strain evidence="11">NIAS01</strain>
        <tissue evidence="11">Whole body or cell culture</tissue>
    </source>
</reference>
<gene>
    <name evidence="11" type="ORF">PVAND_017563</name>
</gene>
<evidence type="ECO:0000256" key="6">
    <source>
        <dbReference type="ARBA" id="ARBA00022989"/>
    </source>
</evidence>
<feature type="transmembrane region" description="Helical" evidence="10">
    <location>
        <begin position="76"/>
        <end position="97"/>
    </location>
</feature>
<keyword evidence="3 10" id="KW-0716">Sensory transduction</keyword>
<evidence type="ECO:0000256" key="10">
    <source>
        <dbReference type="RuleBase" id="RU351113"/>
    </source>
</evidence>
<keyword evidence="4 10" id="KW-0812">Transmembrane</keyword>
<evidence type="ECO:0000256" key="5">
    <source>
        <dbReference type="ARBA" id="ARBA00022725"/>
    </source>
</evidence>
<dbReference type="AlphaFoldDB" id="A0A9J6BJ16"/>
<keyword evidence="12" id="KW-1185">Reference proteome</keyword>
<keyword evidence="8 10" id="KW-0675">Receptor</keyword>
<feature type="transmembrane region" description="Helical" evidence="10">
    <location>
        <begin position="230"/>
        <end position="255"/>
    </location>
</feature>
<evidence type="ECO:0000256" key="8">
    <source>
        <dbReference type="ARBA" id="ARBA00023170"/>
    </source>
</evidence>
<organism evidence="11 12">
    <name type="scientific">Polypedilum vanderplanki</name>
    <name type="common">Sleeping chironomid midge</name>
    <dbReference type="NCBI Taxonomy" id="319348"/>
    <lineage>
        <taxon>Eukaryota</taxon>
        <taxon>Metazoa</taxon>
        <taxon>Ecdysozoa</taxon>
        <taxon>Arthropoda</taxon>
        <taxon>Hexapoda</taxon>
        <taxon>Insecta</taxon>
        <taxon>Pterygota</taxon>
        <taxon>Neoptera</taxon>
        <taxon>Endopterygota</taxon>
        <taxon>Diptera</taxon>
        <taxon>Nematocera</taxon>
        <taxon>Chironomoidea</taxon>
        <taxon>Chironomidae</taxon>
        <taxon>Chironominae</taxon>
        <taxon>Polypedilum</taxon>
        <taxon>Polypedilum</taxon>
    </lineage>
</organism>
<keyword evidence="5 10" id="KW-0552">Olfaction</keyword>
<evidence type="ECO:0000256" key="1">
    <source>
        <dbReference type="ARBA" id="ARBA00004651"/>
    </source>
</evidence>
<accession>A0A9J6BJ16</accession>
<evidence type="ECO:0000256" key="4">
    <source>
        <dbReference type="ARBA" id="ARBA00022692"/>
    </source>
</evidence>
<dbReference type="PANTHER" id="PTHR21137:SF35">
    <property type="entry name" value="ODORANT RECEPTOR 19A-RELATED"/>
    <property type="match status" value="1"/>
</dbReference>
<proteinExistence type="inferred from homology"/>
<evidence type="ECO:0000313" key="11">
    <source>
        <dbReference type="EMBL" id="KAG5669680.1"/>
    </source>
</evidence>
<keyword evidence="7 10" id="KW-0472">Membrane</keyword>
<keyword evidence="6 10" id="KW-1133">Transmembrane helix</keyword>
<evidence type="ECO:0000313" key="12">
    <source>
        <dbReference type="Proteomes" id="UP001107558"/>
    </source>
</evidence>
<dbReference type="GO" id="GO:0005886">
    <property type="term" value="C:plasma membrane"/>
    <property type="evidence" value="ECO:0007669"/>
    <property type="project" value="UniProtKB-SubCell"/>
</dbReference>
<comment type="caution">
    <text evidence="10">Lacks conserved residue(s) required for the propagation of feature annotation.</text>
</comment>
<keyword evidence="2" id="KW-1003">Cell membrane</keyword>
<protein>
    <recommendedName>
        <fullName evidence="10">Odorant receptor</fullName>
    </recommendedName>
</protein>
<evidence type="ECO:0000256" key="2">
    <source>
        <dbReference type="ARBA" id="ARBA00022475"/>
    </source>
</evidence>
<feature type="transmembrane region" description="Helical" evidence="10">
    <location>
        <begin position="261"/>
        <end position="280"/>
    </location>
</feature>
<evidence type="ECO:0000256" key="9">
    <source>
        <dbReference type="ARBA" id="ARBA00023224"/>
    </source>
</evidence>
<evidence type="ECO:0000256" key="7">
    <source>
        <dbReference type="ARBA" id="ARBA00023136"/>
    </source>
</evidence>
<dbReference type="InterPro" id="IPR004117">
    <property type="entry name" value="7tm6_olfct_rcpt"/>
</dbReference>
<comment type="subcellular location">
    <subcellularLocation>
        <location evidence="1 10">Cell membrane</location>
        <topology evidence="1 10">Multi-pass membrane protein</topology>
    </subcellularLocation>
</comment>
<name>A0A9J6BJ16_POLVA</name>
<comment type="similarity">
    <text evidence="10">Belongs to the insect chemoreceptor superfamily. Heteromeric odorant receptor channel (TC 1.A.69) family.</text>
</comment>
<dbReference type="EMBL" id="JADBJN010000004">
    <property type="protein sequence ID" value="KAG5669680.1"/>
    <property type="molecule type" value="Genomic_DNA"/>
</dbReference>
<dbReference type="GO" id="GO:0007165">
    <property type="term" value="P:signal transduction"/>
    <property type="evidence" value="ECO:0007669"/>
    <property type="project" value="UniProtKB-KW"/>
</dbReference>
<dbReference type="PANTHER" id="PTHR21137">
    <property type="entry name" value="ODORANT RECEPTOR"/>
    <property type="match status" value="1"/>
</dbReference>
<dbReference type="Proteomes" id="UP001107558">
    <property type="component" value="Chromosome 4"/>
</dbReference>